<feature type="region of interest" description="Disordered" evidence="1">
    <location>
        <begin position="348"/>
        <end position="385"/>
    </location>
</feature>
<dbReference type="Proteomes" id="UP000014148">
    <property type="component" value="Unassembled WGS sequence"/>
</dbReference>
<keyword evidence="5" id="KW-1185">Reference proteome</keyword>
<dbReference type="OrthoDB" id="2195059at2"/>
<feature type="compositionally biased region" description="Basic and acidic residues" evidence="1">
    <location>
        <begin position="254"/>
        <end position="263"/>
    </location>
</feature>
<feature type="compositionally biased region" description="Basic and acidic residues" evidence="1">
    <location>
        <begin position="212"/>
        <end position="222"/>
    </location>
</feature>
<feature type="region of interest" description="Disordered" evidence="1">
    <location>
        <begin position="212"/>
        <end position="335"/>
    </location>
</feature>
<dbReference type="PATRIC" id="fig|1158601.3.peg.4206"/>
<dbReference type="STRING" id="71451.RV07_GL000018"/>
<feature type="compositionally biased region" description="Basic and acidic residues" evidence="1">
    <location>
        <begin position="350"/>
        <end position="366"/>
    </location>
</feature>
<evidence type="ECO:0000256" key="1">
    <source>
        <dbReference type="SAM" id="MobiDB-lite"/>
    </source>
</evidence>
<dbReference type="eggNOG" id="ENOG5032E0J">
    <property type="taxonomic scope" value="Bacteria"/>
</dbReference>
<gene>
    <name evidence="3" type="ORF">I585_01501</name>
    <name evidence="2" type="ORF">UAI_04238</name>
</gene>
<dbReference type="RefSeq" id="WP_010743009.1">
    <property type="nucleotide sequence ID" value="NZ_KB946253.1"/>
</dbReference>
<reference evidence="3 5" key="2">
    <citation type="submission" date="2013-03" db="EMBL/GenBank/DDBJ databases">
        <title>The Genome Sequence of Enterococcus malodoratus ATCC_43197 (PacBio/Illumina hybrid assembly).</title>
        <authorList>
            <consortium name="The Broad Institute Genomics Platform"/>
            <consortium name="The Broad Institute Genome Sequencing Center for Infectious Disease"/>
            <person name="Earl A."/>
            <person name="Russ C."/>
            <person name="Gilmore M."/>
            <person name="Surin D."/>
            <person name="Walker B."/>
            <person name="Young S."/>
            <person name="Zeng Q."/>
            <person name="Gargeya S."/>
            <person name="Fitzgerald M."/>
            <person name="Haas B."/>
            <person name="Abouelleil A."/>
            <person name="Allen A.W."/>
            <person name="Alvarado L."/>
            <person name="Arachchi H.M."/>
            <person name="Berlin A.M."/>
            <person name="Chapman S.B."/>
            <person name="Gainer-Dewar J."/>
            <person name="Goldberg J."/>
            <person name="Griggs A."/>
            <person name="Gujja S."/>
            <person name="Hansen M."/>
            <person name="Howarth C."/>
            <person name="Imamovic A."/>
            <person name="Ireland A."/>
            <person name="Larimer J."/>
            <person name="McCowan C."/>
            <person name="Murphy C."/>
            <person name="Pearson M."/>
            <person name="Poon T.W."/>
            <person name="Priest M."/>
            <person name="Roberts A."/>
            <person name="Saif S."/>
            <person name="Shea T."/>
            <person name="Sisk P."/>
            <person name="Sykes S."/>
            <person name="Wortman J."/>
            <person name="Nusbaum C."/>
            <person name="Birren B."/>
        </authorList>
    </citation>
    <scope>NUCLEOTIDE SEQUENCE [LARGE SCALE GENOMIC DNA]</scope>
    <source>
        <strain evidence="3 5">ATCC 43197</strain>
    </source>
</reference>
<protein>
    <submittedName>
        <fullName evidence="2">Uncharacterized protein</fullName>
    </submittedName>
</protein>
<comment type="caution">
    <text evidence="2">The sequence shown here is derived from an EMBL/GenBank/DDBJ whole genome shotgun (WGS) entry which is preliminary data.</text>
</comment>
<proteinExistence type="predicted"/>
<dbReference type="Proteomes" id="UP000013783">
    <property type="component" value="Unassembled WGS sequence"/>
</dbReference>
<reference evidence="2 4" key="1">
    <citation type="submission" date="2013-02" db="EMBL/GenBank/DDBJ databases">
        <title>The Genome Sequence of Enterococcus malodoratus ATCC_43197.</title>
        <authorList>
            <consortium name="The Broad Institute Genome Sequencing Platform"/>
            <consortium name="The Broad Institute Genome Sequencing Center for Infectious Disease"/>
            <person name="Earl A.M."/>
            <person name="Gilmore M.S."/>
            <person name="Lebreton F."/>
            <person name="Walker B."/>
            <person name="Young S.K."/>
            <person name="Zeng Q."/>
            <person name="Gargeya S."/>
            <person name="Fitzgerald M."/>
            <person name="Haas B."/>
            <person name="Abouelleil A."/>
            <person name="Alvarado L."/>
            <person name="Arachchi H.M."/>
            <person name="Berlin A.M."/>
            <person name="Chapman S.B."/>
            <person name="Dewar J."/>
            <person name="Goldberg J."/>
            <person name="Griggs A."/>
            <person name="Gujja S."/>
            <person name="Hansen M."/>
            <person name="Howarth C."/>
            <person name="Imamovic A."/>
            <person name="Larimer J."/>
            <person name="McCowan C."/>
            <person name="Murphy C."/>
            <person name="Neiman D."/>
            <person name="Pearson M."/>
            <person name="Priest M."/>
            <person name="Roberts A."/>
            <person name="Saif S."/>
            <person name="Shea T."/>
            <person name="Sisk P."/>
            <person name="Sykes S."/>
            <person name="Wortman J."/>
            <person name="Nusbaum C."/>
            <person name="Birren B."/>
        </authorList>
    </citation>
    <scope>NUCLEOTIDE SEQUENCE [LARGE SCALE GENOMIC DNA]</scope>
    <source>
        <strain evidence="2 4">ATCC 43197</strain>
    </source>
</reference>
<organism evidence="2 4">
    <name type="scientific">Enterococcus malodoratus ATCC 43197</name>
    <dbReference type="NCBI Taxonomy" id="1158601"/>
    <lineage>
        <taxon>Bacteria</taxon>
        <taxon>Bacillati</taxon>
        <taxon>Bacillota</taxon>
        <taxon>Bacilli</taxon>
        <taxon>Lactobacillales</taxon>
        <taxon>Enterococcaceae</taxon>
        <taxon>Enterococcus</taxon>
    </lineage>
</organism>
<evidence type="ECO:0000313" key="3">
    <source>
        <dbReference type="EMBL" id="EOT70022.1"/>
    </source>
</evidence>
<dbReference type="EMBL" id="ASWA01000002">
    <property type="protein sequence ID" value="EOT70022.1"/>
    <property type="molecule type" value="Genomic_DNA"/>
</dbReference>
<name>R2R7R4_9ENTE</name>
<dbReference type="AlphaFoldDB" id="R2R7R4"/>
<dbReference type="EMBL" id="AJAK01000031">
    <property type="protein sequence ID" value="EOH71954.1"/>
    <property type="molecule type" value="Genomic_DNA"/>
</dbReference>
<evidence type="ECO:0000313" key="4">
    <source>
        <dbReference type="Proteomes" id="UP000013783"/>
    </source>
</evidence>
<feature type="compositionally biased region" description="Basic residues" evidence="1">
    <location>
        <begin position="367"/>
        <end position="376"/>
    </location>
</feature>
<evidence type="ECO:0000313" key="2">
    <source>
        <dbReference type="EMBL" id="EOH71954.1"/>
    </source>
</evidence>
<sequence length="385" mass="43639">MGGSDLGQRQIFLMKKENLAKRVQNFYETNKNSEHLIQYMVAILVRNALSQGTFTEQLKDLIREVYLTTEPNDTMRQYSPFFKTCFNGGEWKTIIKRLFKKESNYYAATEEARFYNNYLEKQGTLDNRREGLVYHVESIFEDASGKKHKLTLRDTDPTKDEELTANILRTLTTLTIFENTGVRKFVELISYKTPGVVIATAYNCRKEEKAAAQASLDEKDSIEASPKVSQRKIIEKQAVQNGPAKSGAGQTLLAERDPDKKQNAEITPVNEGLPETPLTECVASPTSQDTKRTRNKSTSSSKDDLSDNSNLPKPQSIKGDSKKKSTNAATLIQKPDTAYKRIGKTAEQIAKGREDKRIKREVDRLNGKKKKKKKRSSCPFWDKSS</sequence>
<evidence type="ECO:0000313" key="5">
    <source>
        <dbReference type="Proteomes" id="UP000014148"/>
    </source>
</evidence>
<accession>R2R7R4</accession>